<gene>
    <name evidence="2" type="ORF">CSH63_04975</name>
</gene>
<dbReference type="Proteomes" id="UP000267804">
    <property type="component" value="Chromosome"/>
</dbReference>
<dbReference type="PANTHER" id="PTHR43135:SF3">
    <property type="entry name" value="ALPHA-D-RIBOSE 1-METHYLPHOSPHONATE 5-TRIPHOSPHATE DIPHOSPHATASE"/>
    <property type="match status" value="1"/>
</dbReference>
<dbReference type="Pfam" id="PF01979">
    <property type="entry name" value="Amidohydro_1"/>
    <property type="match status" value="1"/>
</dbReference>
<sequence length="405" mass="42788">MPEAALVLADGRITYAGLRSEVPPPEPRETTWSVPVVMPGMWDCHTHFSGLVDVVSTERMMLTRSEVATARSVADAAVVLRAGFTSVRELGGYGVYLAHVVNEGTVPGPSIYAAGRVIGQTGGHSDAPSLPYEWATDPQRSSGMLHLADGVPECLRAVRLQLRVGAEVIKVCTSGGVISELDHPAHRQFSPAELRAIVEEADRADRVVAAHCHGRGAILAALEAGCRTIEHGTELDEETATAMRAADAILVPTRTVFEGFLGQRDKLPPAARGKLEELEARHREAMAIAVTAGVRIALGTDLGTRASDSPLAWGRNGGEFGHLVAAGLSPLRAIEAGTATGPLTLGRRGPRSGRLAEGYDADVIALAASPLDDISVLARPDDITHVWKCGALVKDPTENLGQRTT</sequence>
<dbReference type="AlphaFoldDB" id="A0A386WH95"/>
<dbReference type="InterPro" id="IPR051781">
    <property type="entry name" value="Metallo-dep_Hydrolase"/>
</dbReference>
<protein>
    <submittedName>
        <fullName evidence="2">Amidohydrolase</fullName>
    </submittedName>
</protein>
<dbReference type="InterPro" id="IPR057744">
    <property type="entry name" value="OTAase-like"/>
</dbReference>
<dbReference type="Gene3D" id="2.30.40.10">
    <property type="entry name" value="Urease, subunit C, domain 1"/>
    <property type="match status" value="1"/>
</dbReference>
<dbReference type="CDD" id="cd01299">
    <property type="entry name" value="Met_dep_hydrolase_A"/>
    <property type="match status" value="1"/>
</dbReference>
<keyword evidence="2" id="KW-0378">Hydrolase</keyword>
<dbReference type="GO" id="GO:0016810">
    <property type="term" value="F:hydrolase activity, acting on carbon-nitrogen (but not peptide) bonds"/>
    <property type="evidence" value="ECO:0007669"/>
    <property type="project" value="InterPro"/>
</dbReference>
<evidence type="ECO:0000313" key="2">
    <source>
        <dbReference type="EMBL" id="AYF26820.1"/>
    </source>
</evidence>
<dbReference type="EMBL" id="CP024087">
    <property type="protein sequence ID" value="AYF26820.1"/>
    <property type="molecule type" value="Genomic_DNA"/>
</dbReference>
<dbReference type="PANTHER" id="PTHR43135">
    <property type="entry name" value="ALPHA-D-RIBOSE 1-METHYLPHOSPHONATE 5-TRIPHOSPHATE DIPHOSPHATASE"/>
    <property type="match status" value="1"/>
</dbReference>
<dbReference type="KEGG" id="mtua:CSH63_04975"/>
<proteinExistence type="predicted"/>
<feature type="domain" description="Amidohydrolase-related" evidence="1">
    <location>
        <begin position="36"/>
        <end position="392"/>
    </location>
</feature>
<dbReference type="SUPFAM" id="SSF51338">
    <property type="entry name" value="Composite domain of metallo-dependent hydrolases"/>
    <property type="match status" value="1"/>
</dbReference>
<evidence type="ECO:0000313" key="3">
    <source>
        <dbReference type="Proteomes" id="UP000267804"/>
    </source>
</evidence>
<name>A0A386WH95_9ACTN</name>
<dbReference type="InterPro" id="IPR011059">
    <property type="entry name" value="Metal-dep_hydrolase_composite"/>
</dbReference>
<evidence type="ECO:0000259" key="1">
    <source>
        <dbReference type="Pfam" id="PF01979"/>
    </source>
</evidence>
<dbReference type="Gene3D" id="3.20.20.140">
    <property type="entry name" value="Metal-dependent hydrolases"/>
    <property type="match status" value="1"/>
</dbReference>
<organism evidence="2 3">
    <name type="scientific">Micromonospora tulbaghiae</name>
    <dbReference type="NCBI Taxonomy" id="479978"/>
    <lineage>
        <taxon>Bacteria</taxon>
        <taxon>Bacillati</taxon>
        <taxon>Actinomycetota</taxon>
        <taxon>Actinomycetes</taxon>
        <taxon>Micromonosporales</taxon>
        <taxon>Micromonosporaceae</taxon>
        <taxon>Micromonospora</taxon>
    </lineage>
</organism>
<reference evidence="2 3" key="1">
    <citation type="submission" date="2017-10" db="EMBL/GenBank/DDBJ databases">
        <title>Integration of genomic and chemical information greatly accelerates assignment of the full stereostructure of myelolactone, a potent inhibitor of myeloma from a marine-derived Micromonospora.</title>
        <authorList>
            <person name="Kim M.C."/>
            <person name="Machado H."/>
            <person name="Jensen P.R."/>
            <person name="Fenical W."/>
        </authorList>
    </citation>
    <scope>NUCLEOTIDE SEQUENCE [LARGE SCALE GENOMIC DNA]</scope>
    <source>
        <strain evidence="2 3">CNY-010</strain>
    </source>
</reference>
<dbReference type="InterPro" id="IPR006680">
    <property type="entry name" value="Amidohydro-rel"/>
</dbReference>
<dbReference type="InterPro" id="IPR032466">
    <property type="entry name" value="Metal_Hydrolase"/>
</dbReference>
<dbReference type="SUPFAM" id="SSF51556">
    <property type="entry name" value="Metallo-dependent hydrolases"/>
    <property type="match status" value="1"/>
</dbReference>
<dbReference type="RefSeq" id="WP_120573709.1">
    <property type="nucleotide sequence ID" value="NZ_CP024087.1"/>
</dbReference>
<accession>A0A386WH95</accession>